<evidence type="ECO:0000313" key="5">
    <source>
        <dbReference type="Proteomes" id="UP001524587"/>
    </source>
</evidence>
<evidence type="ECO:0000256" key="1">
    <source>
        <dbReference type="ARBA" id="ARBA00022679"/>
    </source>
</evidence>
<protein>
    <submittedName>
        <fullName evidence="4">Sulfurtransferase</fullName>
    </submittedName>
</protein>
<dbReference type="InterPro" id="IPR045078">
    <property type="entry name" value="TST/MPST-like"/>
</dbReference>
<dbReference type="RefSeq" id="WP_422862342.1">
    <property type="nucleotide sequence ID" value="NZ_JAMSKV010000001.1"/>
</dbReference>
<comment type="caution">
    <text evidence="4">The sequence shown here is derived from an EMBL/GenBank/DDBJ whole genome shotgun (WGS) entry which is preliminary data.</text>
</comment>
<feature type="domain" description="Rhodanese" evidence="3">
    <location>
        <begin position="173"/>
        <end position="286"/>
    </location>
</feature>
<reference evidence="4 5" key="1">
    <citation type="submission" date="2022-06" db="EMBL/GenBank/DDBJ databases">
        <title>Endosaccharibacter gen. nov., sp. nov., endophytic bacteria isolated from sugarcane.</title>
        <authorList>
            <person name="Pitiwittayakul N."/>
            <person name="Yukphan P."/>
            <person name="Charoenyingcharoen P."/>
            <person name="Tanasupawat S."/>
        </authorList>
    </citation>
    <scope>NUCLEOTIDE SEQUENCE [LARGE SCALE GENOMIC DNA]</scope>
    <source>
        <strain evidence="4 5">KSS8</strain>
    </source>
</reference>
<dbReference type="PROSITE" id="PS50206">
    <property type="entry name" value="RHODANESE_3"/>
    <property type="match status" value="2"/>
</dbReference>
<dbReference type="PANTHER" id="PTHR11364">
    <property type="entry name" value="THIOSULFATE SULFERTANSFERASE"/>
    <property type="match status" value="1"/>
</dbReference>
<gene>
    <name evidence="4" type="ORF">NFI95_00330</name>
</gene>
<evidence type="ECO:0000259" key="3">
    <source>
        <dbReference type="PROSITE" id="PS50206"/>
    </source>
</evidence>
<sequence length="295" mass="30207">MGPLVSTEALAALIADAETRKGVVILDATALLPGQDFDPEVAFHAAHIPGARRFDIELFSDPDTALPHMVPSQGRFGRLFAALGVDDDSEVVFYDQTGLASAARGWWLAGLFGLDRVRVLDGGLPAWLAENRPTESGAAAPVRPGSFVPRFRAGRLVGLGDMLALSREASAGGEGAPRLLDARSAGRFAAEAPEPRAGLPGGHVPGARSLPFGELMQGTHLKPAEMLRARFAAAGVAEGDRVVTSCGSGLTASVLTLALVEAGLGHGALYDGSWTEWAQAGAPRATGAGGSGAGG</sequence>
<dbReference type="InterPro" id="IPR001307">
    <property type="entry name" value="Thiosulphate_STrfase_CS"/>
</dbReference>
<dbReference type="EMBL" id="JAMSKV010000001">
    <property type="protein sequence ID" value="MCQ8276896.1"/>
    <property type="molecule type" value="Genomic_DNA"/>
</dbReference>
<dbReference type="SMART" id="SM00450">
    <property type="entry name" value="RHOD"/>
    <property type="match status" value="2"/>
</dbReference>
<dbReference type="InterPro" id="IPR036873">
    <property type="entry name" value="Rhodanese-like_dom_sf"/>
</dbReference>
<proteinExistence type="predicted"/>
<dbReference type="Proteomes" id="UP001524587">
    <property type="component" value="Unassembled WGS sequence"/>
</dbReference>
<evidence type="ECO:0000256" key="2">
    <source>
        <dbReference type="ARBA" id="ARBA00022737"/>
    </source>
</evidence>
<dbReference type="CDD" id="cd01449">
    <property type="entry name" value="TST_Repeat_2"/>
    <property type="match status" value="1"/>
</dbReference>
<dbReference type="SUPFAM" id="SSF52821">
    <property type="entry name" value="Rhodanese/Cell cycle control phosphatase"/>
    <property type="match status" value="2"/>
</dbReference>
<organism evidence="4 5">
    <name type="scientific">Endosaccharibacter trunci</name>
    <dbReference type="NCBI Taxonomy" id="2812733"/>
    <lineage>
        <taxon>Bacteria</taxon>
        <taxon>Pseudomonadati</taxon>
        <taxon>Pseudomonadota</taxon>
        <taxon>Alphaproteobacteria</taxon>
        <taxon>Acetobacterales</taxon>
        <taxon>Acetobacteraceae</taxon>
        <taxon>Endosaccharibacter</taxon>
    </lineage>
</organism>
<dbReference type="InterPro" id="IPR001763">
    <property type="entry name" value="Rhodanese-like_dom"/>
</dbReference>
<name>A0ABT1W1Z6_9PROT</name>
<dbReference type="PANTHER" id="PTHR11364:SF27">
    <property type="entry name" value="SULFURTRANSFERASE"/>
    <property type="match status" value="1"/>
</dbReference>
<dbReference type="PROSITE" id="PS00380">
    <property type="entry name" value="RHODANESE_1"/>
    <property type="match status" value="1"/>
</dbReference>
<keyword evidence="2" id="KW-0677">Repeat</keyword>
<keyword evidence="1" id="KW-0808">Transferase</keyword>
<evidence type="ECO:0000313" key="4">
    <source>
        <dbReference type="EMBL" id="MCQ8276896.1"/>
    </source>
</evidence>
<accession>A0ABT1W1Z6</accession>
<dbReference type="Gene3D" id="3.40.250.10">
    <property type="entry name" value="Rhodanese-like domain"/>
    <property type="match status" value="2"/>
</dbReference>
<keyword evidence="5" id="KW-1185">Reference proteome</keyword>
<dbReference type="Pfam" id="PF00581">
    <property type="entry name" value="Rhodanese"/>
    <property type="match status" value="2"/>
</dbReference>
<feature type="domain" description="Rhodanese" evidence="3">
    <location>
        <begin position="19"/>
        <end position="136"/>
    </location>
</feature>
<dbReference type="CDD" id="cd01448">
    <property type="entry name" value="TST_Repeat_1"/>
    <property type="match status" value="1"/>
</dbReference>